<dbReference type="InterPro" id="IPR011256">
    <property type="entry name" value="Reg_factor_effector_dom_sf"/>
</dbReference>
<dbReference type="InterPro" id="IPR053182">
    <property type="entry name" value="YobU-like_regulator"/>
</dbReference>
<organism evidence="2 3">
    <name type="scientific">Ornithinibacillus xuwenensis</name>
    <dbReference type="NCBI Taxonomy" id="3144668"/>
    <lineage>
        <taxon>Bacteria</taxon>
        <taxon>Bacillati</taxon>
        <taxon>Bacillota</taxon>
        <taxon>Bacilli</taxon>
        <taxon>Bacillales</taxon>
        <taxon>Bacillaceae</taxon>
        <taxon>Ornithinibacillus</taxon>
    </lineage>
</organism>
<dbReference type="SMART" id="SM00871">
    <property type="entry name" value="AraC_E_bind"/>
    <property type="match status" value="1"/>
</dbReference>
<keyword evidence="3" id="KW-1185">Reference proteome</keyword>
<dbReference type="EMBL" id="JBDIML010000002">
    <property type="protein sequence ID" value="MEN2767003.1"/>
    <property type="molecule type" value="Genomic_DNA"/>
</dbReference>
<name>A0ABU9XFD8_9BACI</name>
<dbReference type="PANTHER" id="PTHR36444">
    <property type="entry name" value="TRANSCRIPTIONAL REGULATOR PROTEIN YOBU-RELATED"/>
    <property type="match status" value="1"/>
</dbReference>
<dbReference type="RefSeq" id="WP_345824464.1">
    <property type="nucleotide sequence ID" value="NZ_JBDIML010000002.1"/>
</dbReference>
<comment type="caution">
    <text evidence="2">The sequence shown here is derived from an EMBL/GenBank/DDBJ whole genome shotgun (WGS) entry which is preliminary data.</text>
</comment>
<reference evidence="2 3" key="1">
    <citation type="submission" date="2024-05" db="EMBL/GenBank/DDBJ databases">
        <authorList>
            <person name="Haq I."/>
            <person name="Ullah Z."/>
            <person name="Ahmad R."/>
            <person name="Li M."/>
            <person name="Tong Y."/>
        </authorList>
    </citation>
    <scope>NUCLEOTIDE SEQUENCE [LARGE SCALE GENOMIC DNA]</scope>
    <source>
        <strain evidence="2 3">16A2E</strain>
    </source>
</reference>
<dbReference type="Pfam" id="PF14526">
    <property type="entry name" value="Cass2"/>
    <property type="match status" value="1"/>
</dbReference>
<protein>
    <submittedName>
        <fullName evidence="2">Effector binding domain-containing protein</fullName>
    </submittedName>
</protein>
<proteinExistence type="predicted"/>
<gene>
    <name evidence="2" type="ORF">ABC228_07380</name>
</gene>
<dbReference type="Gene3D" id="3.20.80.10">
    <property type="entry name" value="Regulatory factor, effector binding domain"/>
    <property type="match status" value="1"/>
</dbReference>
<accession>A0ABU9XFD8</accession>
<dbReference type="PANTHER" id="PTHR36444:SF2">
    <property type="entry name" value="TRANSCRIPTIONAL REGULATOR PROTEIN YOBU-RELATED"/>
    <property type="match status" value="1"/>
</dbReference>
<evidence type="ECO:0000313" key="3">
    <source>
        <dbReference type="Proteomes" id="UP001444625"/>
    </source>
</evidence>
<evidence type="ECO:0000313" key="2">
    <source>
        <dbReference type="EMBL" id="MEN2767003.1"/>
    </source>
</evidence>
<dbReference type="InterPro" id="IPR010499">
    <property type="entry name" value="AraC_E-bd"/>
</dbReference>
<feature type="domain" description="AraC effector-binding" evidence="1">
    <location>
        <begin position="6"/>
        <end position="161"/>
    </location>
</feature>
<dbReference type="SUPFAM" id="SSF55136">
    <property type="entry name" value="Probable bacterial effector-binding domain"/>
    <property type="match status" value="1"/>
</dbReference>
<dbReference type="InterPro" id="IPR029441">
    <property type="entry name" value="Cass2"/>
</dbReference>
<evidence type="ECO:0000259" key="1">
    <source>
        <dbReference type="SMART" id="SM00871"/>
    </source>
</evidence>
<dbReference type="Proteomes" id="UP001444625">
    <property type="component" value="Unassembled WGS sequence"/>
</dbReference>
<sequence length="163" mass="19429">MEVISLIPKIIKRDSFQLVGYHLFTNLKEMEETSITDDTVSRLTNVAPKIENRLGDHIYFLQIYPMMEQFNPFQDKYSQMIGYEVENAEHIPEDTMIYTVEENMYVCCKHTGPRTEIYNTYDYLYNTWMIENRCIPLGYDMEVWNHTHTTDSEVEIYIAINKI</sequence>